<name>A0A6A6X0Z0_9PLEO</name>
<dbReference type="EMBL" id="MU002099">
    <property type="protein sequence ID" value="KAF2790016.1"/>
    <property type="molecule type" value="Genomic_DNA"/>
</dbReference>
<protein>
    <submittedName>
        <fullName evidence="1">Uncharacterized protein</fullName>
    </submittedName>
</protein>
<proteinExistence type="predicted"/>
<sequence>MAEPHSPSSYLFTTAPRHRNLFPLYPALAYPDDLPGETSLTCDSSRPCIPLHPSPPQRAFPRAVRLLTRL</sequence>
<accession>A0A6A6X0Z0</accession>
<evidence type="ECO:0000313" key="1">
    <source>
        <dbReference type="EMBL" id="KAF2790016.1"/>
    </source>
</evidence>
<gene>
    <name evidence="1" type="ORF">K505DRAFT_86090</name>
</gene>
<dbReference type="Proteomes" id="UP000799757">
    <property type="component" value="Unassembled WGS sequence"/>
</dbReference>
<dbReference type="AlphaFoldDB" id="A0A6A6X0Z0"/>
<reference evidence="1" key="1">
    <citation type="journal article" date="2020" name="Stud. Mycol.">
        <title>101 Dothideomycetes genomes: a test case for predicting lifestyles and emergence of pathogens.</title>
        <authorList>
            <person name="Haridas S."/>
            <person name="Albert R."/>
            <person name="Binder M."/>
            <person name="Bloem J."/>
            <person name="Labutti K."/>
            <person name="Salamov A."/>
            <person name="Andreopoulos B."/>
            <person name="Baker S."/>
            <person name="Barry K."/>
            <person name="Bills G."/>
            <person name="Bluhm B."/>
            <person name="Cannon C."/>
            <person name="Castanera R."/>
            <person name="Culley D."/>
            <person name="Daum C."/>
            <person name="Ezra D."/>
            <person name="Gonzalez J."/>
            <person name="Henrissat B."/>
            <person name="Kuo A."/>
            <person name="Liang C."/>
            <person name="Lipzen A."/>
            <person name="Lutzoni F."/>
            <person name="Magnuson J."/>
            <person name="Mondo S."/>
            <person name="Nolan M."/>
            <person name="Ohm R."/>
            <person name="Pangilinan J."/>
            <person name="Park H.-J."/>
            <person name="Ramirez L."/>
            <person name="Alfaro M."/>
            <person name="Sun H."/>
            <person name="Tritt A."/>
            <person name="Yoshinaga Y."/>
            <person name="Zwiers L.-H."/>
            <person name="Turgeon B."/>
            <person name="Goodwin S."/>
            <person name="Spatafora J."/>
            <person name="Crous P."/>
            <person name="Grigoriev I."/>
        </authorList>
    </citation>
    <scope>NUCLEOTIDE SEQUENCE</scope>
    <source>
        <strain evidence="1">CBS 109.77</strain>
    </source>
</reference>
<evidence type="ECO:0000313" key="2">
    <source>
        <dbReference type="Proteomes" id="UP000799757"/>
    </source>
</evidence>
<organism evidence="1 2">
    <name type="scientific">Melanomma pulvis-pyrius CBS 109.77</name>
    <dbReference type="NCBI Taxonomy" id="1314802"/>
    <lineage>
        <taxon>Eukaryota</taxon>
        <taxon>Fungi</taxon>
        <taxon>Dikarya</taxon>
        <taxon>Ascomycota</taxon>
        <taxon>Pezizomycotina</taxon>
        <taxon>Dothideomycetes</taxon>
        <taxon>Pleosporomycetidae</taxon>
        <taxon>Pleosporales</taxon>
        <taxon>Melanommataceae</taxon>
        <taxon>Melanomma</taxon>
    </lineage>
</organism>
<keyword evidence="2" id="KW-1185">Reference proteome</keyword>